<dbReference type="SUPFAM" id="SSF46689">
    <property type="entry name" value="Homeodomain-like"/>
    <property type="match status" value="2"/>
</dbReference>
<dbReference type="Proteomes" id="UP000276888">
    <property type="component" value="Chromosome"/>
</dbReference>
<dbReference type="GO" id="GO:0043565">
    <property type="term" value="F:sequence-specific DNA binding"/>
    <property type="evidence" value="ECO:0007669"/>
    <property type="project" value="InterPro"/>
</dbReference>
<name>A0A3Q9J0E1_9MICO</name>
<evidence type="ECO:0000259" key="4">
    <source>
        <dbReference type="PROSITE" id="PS01124"/>
    </source>
</evidence>
<reference evidence="5 6" key="1">
    <citation type="submission" date="2018-08" db="EMBL/GenBank/DDBJ databases">
        <title>Microbacterium lemovicicum sp. nov., a bacterium isolated from a natural uranium-rich soil.</title>
        <authorList>
            <person name="ORTET P."/>
        </authorList>
    </citation>
    <scope>NUCLEOTIDE SEQUENCE [LARGE SCALE GENOMIC DNA]</scope>
    <source>
        <strain evidence="5 6">Viu22</strain>
    </source>
</reference>
<dbReference type="KEGG" id="mlv:CVS47_02198"/>
<dbReference type="InterPro" id="IPR018062">
    <property type="entry name" value="HTH_AraC-typ_CS"/>
</dbReference>
<gene>
    <name evidence="5" type="primary">btr</name>
    <name evidence="5" type="ORF">CVS47_02198</name>
</gene>
<dbReference type="PANTHER" id="PTHR46796">
    <property type="entry name" value="HTH-TYPE TRANSCRIPTIONAL ACTIVATOR RHAS-RELATED"/>
    <property type="match status" value="1"/>
</dbReference>
<dbReference type="GO" id="GO:0003700">
    <property type="term" value="F:DNA-binding transcription factor activity"/>
    <property type="evidence" value="ECO:0007669"/>
    <property type="project" value="InterPro"/>
</dbReference>
<keyword evidence="1" id="KW-0805">Transcription regulation</keyword>
<dbReference type="AlphaFoldDB" id="A0A3Q9J0E1"/>
<dbReference type="PROSITE" id="PS00041">
    <property type="entry name" value="HTH_ARAC_FAMILY_1"/>
    <property type="match status" value="1"/>
</dbReference>
<dbReference type="InterPro" id="IPR050204">
    <property type="entry name" value="AraC_XylS_family_regulators"/>
</dbReference>
<sequence>MAEVLRLYATGAKAVEETWRKFVPSARLQRVDPRTFSFSWASASMPGFSLVGYELTATVHSEVVPSDKLLACRVDTPDGRVWSTRRNLDASQPWLFADRPIAATWSGTAQVRAFVFDRDAAATTARTLTGDDRLVLRVDDPEVRSGAWAAQWENTYRYVRSSLATAAAAEAETSLVEAELHRTALVSTLMAFSTSILHAGDHVAQTRAAPVAVRRAVAFITDNADAAITVDDVAQAAGISTRGLQLAFRRALGMTPTAYLRKVRLSGAHDELAARPGVPVRDVALRWGFADASRFAKYYRDEYGRNPQVTARGV</sequence>
<evidence type="ECO:0000256" key="2">
    <source>
        <dbReference type="ARBA" id="ARBA00023125"/>
    </source>
</evidence>
<dbReference type="Gene3D" id="1.10.10.60">
    <property type="entry name" value="Homeodomain-like"/>
    <property type="match status" value="1"/>
</dbReference>
<protein>
    <submittedName>
        <fullName evidence="5">HTH-type transcriptional activator Btr</fullName>
    </submittedName>
</protein>
<keyword evidence="6" id="KW-1185">Reference proteome</keyword>
<evidence type="ECO:0000256" key="1">
    <source>
        <dbReference type="ARBA" id="ARBA00023015"/>
    </source>
</evidence>
<keyword evidence="3" id="KW-0804">Transcription</keyword>
<dbReference type="PROSITE" id="PS01124">
    <property type="entry name" value="HTH_ARAC_FAMILY_2"/>
    <property type="match status" value="1"/>
</dbReference>
<dbReference type="InterPro" id="IPR009057">
    <property type="entry name" value="Homeodomain-like_sf"/>
</dbReference>
<evidence type="ECO:0000313" key="6">
    <source>
        <dbReference type="Proteomes" id="UP000276888"/>
    </source>
</evidence>
<dbReference type="SMART" id="SM00342">
    <property type="entry name" value="HTH_ARAC"/>
    <property type="match status" value="1"/>
</dbReference>
<proteinExistence type="predicted"/>
<evidence type="ECO:0000313" key="5">
    <source>
        <dbReference type="EMBL" id="AZS37560.1"/>
    </source>
</evidence>
<organism evidence="5 6">
    <name type="scientific">Microbacterium lemovicicum</name>
    <dbReference type="NCBI Taxonomy" id="1072463"/>
    <lineage>
        <taxon>Bacteria</taxon>
        <taxon>Bacillati</taxon>
        <taxon>Actinomycetota</taxon>
        <taxon>Actinomycetes</taxon>
        <taxon>Micrococcales</taxon>
        <taxon>Microbacteriaceae</taxon>
        <taxon>Microbacterium</taxon>
    </lineage>
</organism>
<feature type="domain" description="HTH araC/xylS-type" evidence="4">
    <location>
        <begin position="214"/>
        <end position="313"/>
    </location>
</feature>
<accession>A0A3Q9J0E1</accession>
<dbReference type="InterPro" id="IPR018060">
    <property type="entry name" value="HTH_AraC"/>
</dbReference>
<dbReference type="PANTHER" id="PTHR46796:SF12">
    <property type="entry name" value="HTH-TYPE DNA-BINDING TRANSCRIPTIONAL ACTIVATOR EUTR"/>
    <property type="match status" value="1"/>
</dbReference>
<dbReference type="RefSeq" id="WP_241240121.1">
    <property type="nucleotide sequence ID" value="NZ_CP031423.1"/>
</dbReference>
<evidence type="ECO:0000256" key="3">
    <source>
        <dbReference type="ARBA" id="ARBA00023163"/>
    </source>
</evidence>
<dbReference type="EMBL" id="CP031423">
    <property type="protein sequence ID" value="AZS37560.1"/>
    <property type="molecule type" value="Genomic_DNA"/>
</dbReference>
<keyword evidence="2" id="KW-0238">DNA-binding</keyword>
<dbReference type="Pfam" id="PF12833">
    <property type="entry name" value="HTH_18"/>
    <property type="match status" value="1"/>
</dbReference>